<evidence type="ECO:0000256" key="1">
    <source>
        <dbReference type="SAM" id="MobiDB-lite"/>
    </source>
</evidence>
<comment type="caution">
    <text evidence="2">The sequence shown here is derived from an EMBL/GenBank/DDBJ whole genome shotgun (WGS) entry which is preliminary data.</text>
</comment>
<dbReference type="EMBL" id="LAZR01000213">
    <property type="protein sequence ID" value="KKN81504.1"/>
    <property type="molecule type" value="Genomic_DNA"/>
</dbReference>
<feature type="region of interest" description="Disordered" evidence="1">
    <location>
        <begin position="117"/>
        <end position="139"/>
    </location>
</feature>
<sequence>MDNRVPRVKSEDYKKEDDSEDWTAYRKARIENGEICHVCQCDFIIFPKGRKWKCGDCKRLEEDQGEVTSRKFVRCPKCGLQWDPYHSEEYDLFEDGDHDSSCECGCDFRVSTNVTHAFTSPPRIQEEGGKEPEEDEAEE</sequence>
<protein>
    <submittedName>
        <fullName evidence="2">Uncharacterized protein</fullName>
    </submittedName>
</protein>
<gene>
    <name evidence="2" type="ORF">LCGC14_0317630</name>
</gene>
<accession>A0A0F9TQ96</accession>
<reference evidence="2" key="1">
    <citation type="journal article" date="2015" name="Nature">
        <title>Complex archaea that bridge the gap between prokaryotes and eukaryotes.</title>
        <authorList>
            <person name="Spang A."/>
            <person name="Saw J.H."/>
            <person name="Jorgensen S.L."/>
            <person name="Zaremba-Niedzwiedzka K."/>
            <person name="Martijn J."/>
            <person name="Lind A.E."/>
            <person name="van Eijk R."/>
            <person name="Schleper C."/>
            <person name="Guy L."/>
            <person name="Ettema T.J."/>
        </authorList>
    </citation>
    <scope>NUCLEOTIDE SEQUENCE</scope>
</reference>
<dbReference type="AlphaFoldDB" id="A0A0F9TQ96"/>
<organism evidence="2">
    <name type="scientific">marine sediment metagenome</name>
    <dbReference type="NCBI Taxonomy" id="412755"/>
    <lineage>
        <taxon>unclassified sequences</taxon>
        <taxon>metagenomes</taxon>
        <taxon>ecological metagenomes</taxon>
    </lineage>
</organism>
<evidence type="ECO:0000313" key="2">
    <source>
        <dbReference type="EMBL" id="KKN81504.1"/>
    </source>
</evidence>
<proteinExistence type="predicted"/>
<name>A0A0F9TQ96_9ZZZZ</name>